<dbReference type="GO" id="GO:0016787">
    <property type="term" value="F:hydrolase activity"/>
    <property type="evidence" value="ECO:0007669"/>
    <property type="project" value="UniProtKB-KW"/>
</dbReference>
<organism evidence="2 3">
    <name type="scientific">Chelativorans salis</name>
    <dbReference type="NCBI Taxonomy" id="2978478"/>
    <lineage>
        <taxon>Bacteria</taxon>
        <taxon>Pseudomonadati</taxon>
        <taxon>Pseudomonadota</taxon>
        <taxon>Alphaproteobacteria</taxon>
        <taxon>Hyphomicrobiales</taxon>
        <taxon>Phyllobacteriaceae</taxon>
        <taxon>Chelativorans</taxon>
    </lineage>
</organism>
<keyword evidence="3" id="KW-1185">Reference proteome</keyword>
<comment type="caution">
    <text evidence="2">The sequence shown here is derived from an EMBL/GenBank/DDBJ whole genome shotgun (WGS) entry which is preliminary data.</text>
</comment>
<dbReference type="Proteomes" id="UP001320831">
    <property type="component" value="Unassembled WGS sequence"/>
</dbReference>
<dbReference type="InterPro" id="IPR000073">
    <property type="entry name" value="AB_hydrolase_1"/>
</dbReference>
<dbReference type="SUPFAM" id="SSF53474">
    <property type="entry name" value="alpha/beta-Hydrolases"/>
    <property type="match status" value="1"/>
</dbReference>
<evidence type="ECO:0000313" key="2">
    <source>
        <dbReference type="EMBL" id="MCT7374171.1"/>
    </source>
</evidence>
<proteinExistence type="predicted"/>
<protein>
    <submittedName>
        <fullName evidence="2">Alpha/beta hydrolase</fullName>
    </submittedName>
</protein>
<evidence type="ECO:0000313" key="3">
    <source>
        <dbReference type="Proteomes" id="UP001320831"/>
    </source>
</evidence>
<name>A0ABT2LHX3_9HYPH</name>
<dbReference type="EMBL" id="JAOCZP010000001">
    <property type="protein sequence ID" value="MCT7374171.1"/>
    <property type="molecule type" value="Genomic_DNA"/>
</dbReference>
<dbReference type="Gene3D" id="3.40.50.1820">
    <property type="entry name" value="alpha/beta hydrolase"/>
    <property type="match status" value="1"/>
</dbReference>
<sequence length="199" mass="21742">MHLVGHSYGGGVALHPATRRPERIASLTLYEPSAFHLLNEIGVEGREAYAEIMDVAGRIRKALDDAVPEAGARCFIDYWNGLGSWRAMKAAIRAEILAYLPKAPLEFAALAEENILSTVYADFPFPVMIMRGGRSPRSVQLIADYLARRIPAAVRIDLPEAGHMGPITHAEMVAERFAPHIENACVFFNGHSQAAGHLA</sequence>
<keyword evidence="2" id="KW-0378">Hydrolase</keyword>
<evidence type="ECO:0000259" key="1">
    <source>
        <dbReference type="Pfam" id="PF12697"/>
    </source>
</evidence>
<feature type="domain" description="AB hydrolase-1" evidence="1">
    <location>
        <begin position="2"/>
        <end position="175"/>
    </location>
</feature>
<accession>A0ABT2LHX3</accession>
<dbReference type="InterPro" id="IPR029058">
    <property type="entry name" value="AB_hydrolase_fold"/>
</dbReference>
<dbReference type="Pfam" id="PF12697">
    <property type="entry name" value="Abhydrolase_6"/>
    <property type="match status" value="1"/>
</dbReference>
<dbReference type="RefSeq" id="WP_260900993.1">
    <property type="nucleotide sequence ID" value="NZ_JAOCZP010000001.1"/>
</dbReference>
<reference evidence="2 3" key="1">
    <citation type="submission" date="2022-09" db="EMBL/GenBank/DDBJ databases">
        <title>Chelativorans salina sp. nov., a novel slightly halophilic bacterium isolated from a saline lake sediment enrichment.</title>
        <authorList>
            <person name="Gao L."/>
            <person name="Fang B.-Z."/>
            <person name="Li W.-J."/>
        </authorList>
    </citation>
    <scope>NUCLEOTIDE SEQUENCE [LARGE SCALE GENOMIC DNA]</scope>
    <source>
        <strain evidence="2 3">EGI FJ00035</strain>
    </source>
</reference>
<gene>
    <name evidence="2" type="ORF">N5A92_03885</name>
</gene>